<comment type="caution">
    <text evidence="1">The sequence shown here is derived from an EMBL/GenBank/DDBJ whole genome shotgun (WGS) entry which is preliminary data.</text>
</comment>
<protein>
    <submittedName>
        <fullName evidence="1">Uncharacterized protein</fullName>
    </submittedName>
</protein>
<keyword evidence="2" id="KW-1185">Reference proteome</keyword>
<name>A0AAV8ZAQ0_9CUCU</name>
<dbReference type="Proteomes" id="UP001162162">
    <property type="component" value="Unassembled WGS sequence"/>
</dbReference>
<accession>A0AAV8ZAQ0</accession>
<dbReference type="EMBL" id="JAPWTK010000005">
    <property type="protein sequence ID" value="KAJ8961446.1"/>
    <property type="molecule type" value="Genomic_DNA"/>
</dbReference>
<dbReference type="AlphaFoldDB" id="A0AAV8ZAQ0"/>
<reference evidence="1" key="1">
    <citation type="journal article" date="2023" name="Insect Mol. Biol.">
        <title>Genome sequencing provides insights into the evolution of gene families encoding plant cell wall-degrading enzymes in longhorned beetles.</title>
        <authorList>
            <person name="Shin N.R."/>
            <person name="Okamura Y."/>
            <person name="Kirsch R."/>
            <person name="Pauchet Y."/>
        </authorList>
    </citation>
    <scope>NUCLEOTIDE SEQUENCE</scope>
    <source>
        <strain evidence="1">AMC_N1</strain>
    </source>
</reference>
<organism evidence="1 2">
    <name type="scientific">Aromia moschata</name>
    <dbReference type="NCBI Taxonomy" id="1265417"/>
    <lineage>
        <taxon>Eukaryota</taxon>
        <taxon>Metazoa</taxon>
        <taxon>Ecdysozoa</taxon>
        <taxon>Arthropoda</taxon>
        <taxon>Hexapoda</taxon>
        <taxon>Insecta</taxon>
        <taxon>Pterygota</taxon>
        <taxon>Neoptera</taxon>
        <taxon>Endopterygota</taxon>
        <taxon>Coleoptera</taxon>
        <taxon>Polyphaga</taxon>
        <taxon>Cucujiformia</taxon>
        <taxon>Chrysomeloidea</taxon>
        <taxon>Cerambycidae</taxon>
        <taxon>Cerambycinae</taxon>
        <taxon>Callichromatini</taxon>
        <taxon>Aromia</taxon>
    </lineage>
</organism>
<gene>
    <name evidence="1" type="ORF">NQ318_014694</name>
</gene>
<evidence type="ECO:0000313" key="1">
    <source>
        <dbReference type="EMBL" id="KAJ8961446.1"/>
    </source>
</evidence>
<sequence>MTVNINSDNSRSQTIVEVTVATEYVSKLIQNWHTPAKLFRDPCKIDVAKYGCQLQENMKEICAKMPSDTS</sequence>
<proteinExistence type="predicted"/>
<evidence type="ECO:0000313" key="2">
    <source>
        <dbReference type="Proteomes" id="UP001162162"/>
    </source>
</evidence>